<gene>
    <name evidence="12" type="ORF">KGA66_08935</name>
</gene>
<keyword evidence="9" id="KW-0443">Lipid metabolism</keyword>
<proteinExistence type="inferred from homology"/>
<dbReference type="Pfam" id="PF00781">
    <property type="entry name" value="DAGK_cat"/>
    <property type="match status" value="1"/>
</dbReference>
<dbReference type="Gene3D" id="2.60.200.40">
    <property type="match status" value="1"/>
</dbReference>
<dbReference type="InterPro" id="IPR016064">
    <property type="entry name" value="NAD/diacylglycerol_kinase_sf"/>
</dbReference>
<dbReference type="SMART" id="SM00045">
    <property type="entry name" value="DAGKa"/>
    <property type="match status" value="1"/>
</dbReference>
<evidence type="ECO:0000256" key="9">
    <source>
        <dbReference type="ARBA" id="ARBA00023209"/>
    </source>
</evidence>
<evidence type="ECO:0000259" key="11">
    <source>
        <dbReference type="PROSITE" id="PS50146"/>
    </source>
</evidence>
<keyword evidence="8" id="KW-0067">ATP-binding</keyword>
<evidence type="ECO:0000256" key="8">
    <source>
        <dbReference type="ARBA" id="ARBA00022840"/>
    </source>
</evidence>
<dbReference type="GO" id="GO:0008654">
    <property type="term" value="P:phospholipid biosynthetic process"/>
    <property type="evidence" value="ECO:0007669"/>
    <property type="project" value="UniProtKB-KW"/>
</dbReference>
<dbReference type="GO" id="GO:0005524">
    <property type="term" value="F:ATP binding"/>
    <property type="evidence" value="ECO:0007669"/>
    <property type="project" value="UniProtKB-KW"/>
</dbReference>
<comment type="cofactor">
    <cofactor evidence="1">
        <name>Mg(2+)</name>
        <dbReference type="ChEBI" id="CHEBI:18420"/>
    </cofactor>
</comment>
<evidence type="ECO:0000256" key="6">
    <source>
        <dbReference type="ARBA" id="ARBA00022741"/>
    </source>
</evidence>
<evidence type="ECO:0000256" key="10">
    <source>
        <dbReference type="ARBA" id="ARBA00023264"/>
    </source>
</evidence>
<feature type="domain" description="DAGKc" evidence="11">
    <location>
        <begin position="6"/>
        <end position="137"/>
    </location>
</feature>
<dbReference type="EC" id="2.7.1.107" evidence="4"/>
<dbReference type="InterPro" id="IPR017438">
    <property type="entry name" value="ATP-NAD_kinase_N"/>
</dbReference>
<dbReference type="Gene3D" id="3.40.50.10330">
    <property type="entry name" value="Probable inorganic polyphosphate/atp-NAD kinase, domain 1"/>
    <property type="match status" value="1"/>
</dbReference>
<dbReference type="AlphaFoldDB" id="A0A8J7WKU8"/>
<protein>
    <recommendedName>
        <fullName evidence="4">diacylglycerol kinase (ATP)</fullName>
        <ecNumber evidence="4">2.7.1.107</ecNumber>
    </recommendedName>
</protein>
<dbReference type="InterPro" id="IPR045540">
    <property type="entry name" value="YegS/DAGK_C"/>
</dbReference>
<keyword evidence="9" id="KW-0594">Phospholipid biosynthesis</keyword>
<evidence type="ECO:0000256" key="3">
    <source>
        <dbReference type="ARBA" id="ARBA00009280"/>
    </source>
</evidence>
<evidence type="ECO:0000256" key="2">
    <source>
        <dbReference type="ARBA" id="ARBA00005983"/>
    </source>
</evidence>
<dbReference type="PANTHER" id="PTHR12358">
    <property type="entry name" value="SPHINGOSINE KINASE"/>
    <property type="match status" value="1"/>
</dbReference>
<evidence type="ECO:0000256" key="5">
    <source>
        <dbReference type="ARBA" id="ARBA00022679"/>
    </source>
</evidence>
<comment type="similarity">
    <text evidence="2">Belongs to the diacylglycerol/lipid kinase family.</text>
</comment>
<dbReference type="Proteomes" id="UP000677913">
    <property type="component" value="Unassembled WGS sequence"/>
</dbReference>
<dbReference type="PROSITE" id="PS50146">
    <property type="entry name" value="DAGK"/>
    <property type="match status" value="1"/>
</dbReference>
<keyword evidence="13" id="KW-1185">Reference proteome</keyword>
<dbReference type="SUPFAM" id="SSF111331">
    <property type="entry name" value="NAD kinase/diacylglycerol kinase-like"/>
    <property type="match status" value="1"/>
</dbReference>
<comment type="caution">
    <text evidence="12">The sequence shown here is derived from an EMBL/GenBank/DDBJ whole genome shotgun (WGS) entry which is preliminary data.</text>
</comment>
<dbReference type="GO" id="GO:0005886">
    <property type="term" value="C:plasma membrane"/>
    <property type="evidence" value="ECO:0007669"/>
    <property type="project" value="TreeGrafter"/>
</dbReference>
<evidence type="ECO:0000313" key="12">
    <source>
        <dbReference type="EMBL" id="MBS2963168.1"/>
    </source>
</evidence>
<keyword evidence="7" id="KW-0418">Kinase</keyword>
<evidence type="ECO:0000256" key="7">
    <source>
        <dbReference type="ARBA" id="ARBA00022777"/>
    </source>
</evidence>
<sequence length="312" mass="32422">MSLMSHDPTKAVLIVNGAKADADAAAALHERVAHAFAEAGWPKPDLAMTTPDDPGTGPARAAVRAGAGLVVACGGDGTVNAVAEALAGTGVVLGVLPLGTGNLLAGHLGVPDSLDEAVALLTGGTDRRLDLGSTGERVFVGMAGLGLDAAMIADSSEQLKARIGWLAYVPSIARHLRDRGRRVSLRVDGRRVRHSGVKALIVGNFGRLHGGIDLMPDAAPDDGLLDVVVLEPSGRLSGWAAVLVRLLTRRDGQNISRYQGRRIEVRTRRPVPLELDGDAYRTANTLSVQVEPGALTVRAPAREPSGRPAEGE</sequence>
<comment type="similarity">
    <text evidence="3">Belongs to the eukaryotic diacylglycerol kinase family.</text>
</comment>
<evidence type="ECO:0000313" key="13">
    <source>
        <dbReference type="Proteomes" id="UP000677913"/>
    </source>
</evidence>
<keyword evidence="5" id="KW-0808">Transferase</keyword>
<dbReference type="GO" id="GO:0004143">
    <property type="term" value="F:ATP-dependent diacylglycerol kinase activity"/>
    <property type="evidence" value="ECO:0007669"/>
    <property type="project" value="UniProtKB-EC"/>
</dbReference>
<name>A0A8J7WKU8_9ACTN</name>
<organism evidence="12 13">
    <name type="scientific">Actinocrinis puniceicyclus</name>
    <dbReference type="NCBI Taxonomy" id="977794"/>
    <lineage>
        <taxon>Bacteria</taxon>
        <taxon>Bacillati</taxon>
        <taxon>Actinomycetota</taxon>
        <taxon>Actinomycetes</taxon>
        <taxon>Catenulisporales</taxon>
        <taxon>Actinospicaceae</taxon>
        <taxon>Actinocrinis</taxon>
    </lineage>
</organism>
<dbReference type="PANTHER" id="PTHR12358:SF106">
    <property type="entry name" value="LIPID KINASE YEGS"/>
    <property type="match status" value="1"/>
</dbReference>
<dbReference type="RefSeq" id="WP_211466601.1">
    <property type="nucleotide sequence ID" value="NZ_JAGSXH010000021.1"/>
</dbReference>
<reference evidence="12" key="1">
    <citation type="submission" date="2021-04" db="EMBL/GenBank/DDBJ databases">
        <title>Genome based classification of Actinospica acidithermotolerans sp. nov., an actinobacterium isolated from an Indonesian hot spring.</title>
        <authorList>
            <person name="Kusuma A.B."/>
            <person name="Putra K.E."/>
            <person name="Nafisah S."/>
            <person name="Loh J."/>
            <person name="Nouioui I."/>
            <person name="Goodfellow M."/>
        </authorList>
    </citation>
    <scope>NUCLEOTIDE SEQUENCE</scope>
    <source>
        <strain evidence="12">DSM 45618</strain>
    </source>
</reference>
<keyword evidence="6" id="KW-0547">Nucleotide-binding</keyword>
<accession>A0A8J7WKU8</accession>
<dbReference type="Pfam" id="PF19279">
    <property type="entry name" value="YegS_C"/>
    <property type="match status" value="1"/>
</dbReference>
<dbReference type="InterPro" id="IPR001206">
    <property type="entry name" value="Diacylglycerol_kinase_cat_dom"/>
</dbReference>
<dbReference type="SMART" id="SM00046">
    <property type="entry name" value="DAGKc"/>
    <property type="match status" value="1"/>
</dbReference>
<dbReference type="InterPro" id="IPR000756">
    <property type="entry name" value="Diacylglycerol_kin_accessory"/>
</dbReference>
<keyword evidence="10" id="KW-1208">Phospholipid metabolism</keyword>
<keyword evidence="9" id="KW-0444">Lipid biosynthesis</keyword>
<evidence type="ECO:0000256" key="4">
    <source>
        <dbReference type="ARBA" id="ARBA00012133"/>
    </source>
</evidence>
<dbReference type="GO" id="GO:0007200">
    <property type="term" value="P:phospholipase C-activating G protein-coupled receptor signaling pathway"/>
    <property type="evidence" value="ECO:0007669"/>
    <property type="project" value="InterPro"/>
</dbReference>
<dbReference type="EMBL" id="JAGSXH010000021">
    <property type="protein sequence ID" value="MBS2963168.1"/>
    <property type="molecule type" value="Genomic_DNA"/>
</dbReference>
<evidence type="ECO:0000256" key="1">
    <source>
        <dbReference type="ARBA" id="ARBA00001946"/>
    </source>
</evidence>
<dbReference type="InterPro" id="IPR050187">
    <property type="entry name" value="Lipid_Phosphate_FormReg"/>
</dbReference>